<name>A0A2P2DCS3_9LEPT</name>
<evidence type="ECO:0000313" key="1">
    <source>
        <dbReference type="EMBL" id="GBF42407.1"/>
    </source>
</evidence>
<evidence type="ECO:0000313" key="2">
    <source>
        <dbReference type="Proteomes" id="UP000245206"/>
    </source>
</evidence>
<gene>
    <name evidence="1" type="ORF">LPTSP2_16940</name>
</gene>
<dbReference type="AlphaFoldDB" id="A0A2P2DCS3"/>
<sequence length="114" mass="12538">MRPINYNRKFFFLISFIFTLAFVLSCEKKQTNSGNLLTSLFYSPPPTNSLDPITDPIQEGGEIQANIVVEKIKSGEYQINPGGPQEGKLGIQGSYKNLPSADVLYRAGAPKIGK</sequence>
<protein>
    <submittedName>
        <fullName evidence="1">Peptidase, S8/S53 family</fullName>
    </submittedName>
</protein>
<reference evidence="2" key="1">
    <citation type="journal article" date="2019" name="Microbiol. Immunol.">
        <title>Molecular and phenotypic characterization of Leptospira johnsonii sp. nov., Leptospira ellinghausenii sp. nov. and Leptospira ryugenii sp. nov. isolated from soil and water in Japan.</title>
        <authorList>
            <person name="Masuzawa T."/>
            <person name="Saito M."/>
            <person name="Nakao R."/>
            <person name="Nikaido Y."/>
            <person name="Matsumoto M."/>
            <person name="Ogawa M."/>
            <person name="Yokoyama M."/>
            <person name="Hidaka Y."/>
            <person name="Tomita J."/>
            <person name="Sakakibara K."/>
            <person name="Suzuki K."/>
            <person name="Yasuda S."/>
            <person name="Sato H."/>
            <person name="Yamaguchi M."/>
            <person name="Yoshida S.I."/>
            <person name="Koizumi N."/>
            <person name="Kawamura Y."/>
        </authorList>
    </citation>
    <scope>NUCLEOTIDE SEQUENCE [LARGE SCALE GENOMIC DNA]</scope>
    <source>
        <strain evidence="2">E18</strain>
    </source>
</reference>
<keyword evidence="2" id="KW-1185">Reference proteome</keyword>
<accession>A0A2P2DCS3</accession>
<organism evidence="1 2">
    <name type="scientific">Leptospira ellinghausenii</name>
    <dbReference type="NCBI Taxonomy" id="1917822"/>
    <lineage>
        <taxon>Bacteria</taxon>
        <taxon>Pseudomonadati</taxon>
        <taxon>Spirochaetota</taxon>
        <taxon>Spirochaetia</taxon>
        <taxon>Leptospirales</taxon>
        <taxon>Leptospiraceae</taxon>
        <taxon>Leptospira</taxon>
    </lineage>
</organism>
<dbReference type="RefSeq" id="WP_108959531.1">
    <property type="nucleotide sequence ID" value="NZ_BFAZ01000009.1"/>
</dbReference>
<comment type="caution">
    <text evidence="1">The sequence shown here is derived from an EMBL/GenBank/DDBJ whole genome shotgun (WGS) entry which is preliminary data.</text>
</comment>
<proteinExistence type="predicted"/>
<dbReference type="Proteomes" id="UP000245206">
    <property type="component" value="Unassembled WGS sequence"/>
</dbReference>
<dbReference type="EMBL" id="BFAZ01000009">
    <property type="protein sequence ID" value="GBF42407.1"/>
    <property type="molecule type" value="Genomic_DNA"/>
</dbReference>
<dbReference type="PROSITE" id="PS51257">
    <property type="entry name" value="PROKAR_LIPOPROTEIN"/>
    <property type="match status" value="1"/>
</dbReference>